<feature type="transmembrane region" description="Helical" evidence="5">
    <location>
        <begin position="327"/>
        <end position="345"/>
    </location>
</feature>
<keyword evidence="4 5" id="KW-0472">Membrane</keyword>
<evidence type="ECO:0000313" key="7">
    <source>
        <dbReference type="EMBL" id="MBD7913460.1"/>
    </source>
</evidence>
<comment type="subcellular location">
    <subcellularLocation>
        <location evidence="1">Membrane</location>
        <topology evidence="1">Multi-pass membrane protein</topology>
    </subcellularLocation>
</comment>
<accession>A0ABR8PZ59</accession>
<feature type="transmembrane region" description="Helical" evidence="5">
    <location>
        <begin position="389"/>
        <end position="414"/>
    </location>
</feature>
<evidence type="ECO:0000256" key="5">
    <source>
        <dbReference type="SAM" id="Phobius"/>
    </source>
</evidence>
<dbReference type="EMBL" id="JACSRA010000053">
    <property type="protein sequence ID" value="MBD7913460.1"/>
    <property type="molecule type" value="Genomic_DNA"/>
</dbReference>
<evidence type="ECO:0000256" key="3">
    <source>
        <dbReference type="ARBA" id="ARBA00022989"/>
    </source>
</evidence>
<dbReference type="InterPro" id="IPR001902">
    <property type="entry name" value="SLC26A/SulP_fam"/>
</dbReference>
<dbReference type="Pfam" id="PF00916">
    <property type="entry name" value="Sulfate_transp"/>
    <property type="match status" value="1"/>
</dbReference>
<feature type="transmembrane region" description="Helical" evidence="5">
    <location>
        <begin position="179"/>
        <end position="198"/>
    </location>
</feature>
<organism evidence="7 8">
    <name type="scientific">Clostridium cibarium</name>
    <dbReference type="NCBI Taxonomy" id="2762247"/>
    <lineage>
        <taxon>Bacteria</taxon>
        <taxon>Bacillati</taxon>
        <taxon>Bacillota</taxon>
        <taxon>Clostridia</taxon>
        <taxon>Eubacteriales</taxon>
        <taxon>Clostridiaceae</taxon>
        <taxon>Clostridium</taxon>
    </lineage>
</organism>
<feature type="transmembrane region" description="Helical" evidence="5">
    <location>
        <begin position="204"/>
        <end position="224"/>
    </location>
</feature>
<dbReference type="InterPro" id="IPR011547">
    <property type="entry name" value="SLC26A/SulP_dom"/>
</dbReference>
<feature type="transmembrane region" description="Helical" evidence="5">
    <location>
        <begin position="103"/>
        <end position="123"/>
    </location>
</feature>
<evidence type="ECO:0000256" key="1">
    <source>
        <dbReference type="ARBA" id="ARBA00004141"/>
    </source>
</evidence>
<feature type="transmembrane region" description="Helical" evidence="5">
    <location>
        <begin position="256"/>
        <end position="277"/>
    </location>
</feature>
<comment type="caution">
    <text evidence="7">The sequence shown here is derived from an EMBL/GenBank/DDBJ whole genome shotgun (WGS) entry which is preliminary data.</text>
</comment>
<feature type="transmembrane region" description="Helical" evidence="5">
    <location>
        <begin position="28"/>
        <end position="51"/>
    </location>
</feature>
<dbReference type="Proteomes" id="UP000627781">
    <property type="component" value="Unassembled WGS sequence"/>
</dbReference>
<keyword evidence="2 5" id="KW-0812">Transmembrane</keyword>
<evidence type="ECO:0000256" key="4">
    <source>
        <dbReference type="ARBA" id="ARBA00023136"/>
    </source>
</evidence>
<sequence>MKKLNLVKKPKLFSIIKHRDKELTKDQFIKDIIAGVIVAVIALPLSVALGISSGVTPEKGLITAIVASLFISLFGGSRVQIGGPTGAFVVIVYGIIEKNGIDGLIISTLMAGIILILFGLLHLGNLIKYIPKTVTAGFTAGIAVTLFSTQVKDLFGLNITNVPSEFLSKWKVYIMNLDTINICALILGIISVIIIVGTSKVSKIIPGSLVALITISLAATIFNLPVNTIGKQFGEISSNIPFPTLPKVGMEKITSLIVPSMTIAFLAAIESLLSAVVADGMIEKRHDSNTELVGQGIANIFSAMFGGIPATGAIARTAANVKNGGRTPVAGVVSAIILLIIMEVLMPLIQYVPLTVLGGILAVVSYNMCGFKELKRITFSSKCNMIEMLLTFILTVVFDLVTAIIVSMVVHFIFEKVINRESNEISQIG</sequence>
<reference evidence="7 8" key="1">
    <citation type="submission" date="2020-08" db="EMBL/GenBank/DDBJ databases">
        <title>A Genomic Blueprint of the Chicken Gut Microbiome.</title>
        <authorList>
            <person name="Gilroy R."/>
            <person name="Ravi A."/>
            <person name="Getino M."/>
            <person name="Pursley I."/>
            <person name="Horton D.L."/>
            <person name="Alikhan N.-F."/>
            <person name="Baker D."/>
            <person name="Gharbi K."/>
            <person name="Hall N."/>
            <person name="Watson M."/>
            <person name="Adriaenssens E.M."/>
            <person name="Foster-Nyarko E."/>
            <person name="Jarju S."/>
            <person name="Secka A."/>
            <person name="Antonio M."/>
            <person name="Oren A."/>
            <person name="Chaudhuri R."/>
            <person name="La Ragione R.M."/>
            <person name="Hildebrand F."/>
            <person name="Pallen M.J."/>
        </authorList>
    </citation>
    <scope>NUCLEOTIDE SEQUENCE [LARGE SCALE GENOMIC DNA]</scope>
    <source>
        <strain evidence="7 8">Sa3CVN1</strain>
    </source>
</reference>
<protein>
    <submittedName>
        <fullName evidence="7">SulP family inorganic anion transporter</fullName>
    </submittedName>
</protein>
<feature type="transmembrane region" description="Helical" evidence="5">
    <location>
        <begin position="297"/>
        <end position="315"/>
    </location>
</feature>
<evidence type="ECO:0000259" key="6">
    <source>
        <dbReference type="Pfam" id="PF00916"/>
    </source>
</evidence>
<feature type="domain" description="SLC26A/SulP transporter" evidence="6">
    <location>
        <begin position="28"/>
        <end position="388"/>
    </location>
</feature>
<name>A0ABR8PZ59_9CLOT</name>
<gene>
    <name evidence="7" type="ORF">H9661_19090</name>
</gene>
<feature type="transmembrane region" description="Helical" evidence="5">
    <location>
        <begin position="129"/>
        <end position="147"/>
    </location>
</feature>
<dbReference type="PANTHER" id="PTHR11814">
    <property type="entry name" value="SULFATE TRANSPORTER"/>
    <property type="match status" value="1"/>
</dbReference>
<keyword evidence="8" id="KW-1185">Reference proteome</keyword>
<feature type="transmembrane region" description="Helical" evidence="5">
    <location>
        <begin position="351"/>
        <end position="369"/>
    </location>
</feature>
<feature type="transmembrane region" description="Helical" evidence="5">
    <location>
        <begin position="63"/>
        <end position="96"/>
    </location>
</feature>
<keyword evidence="3 5" id="KW-1133">Transmembrane helix</keyword>
<evidence type="ECO:0000256" key="2">
    <source>
        <dbReference type="ARBA" id="ARBA00022692"/>
    </source>
</evidence>
<proteinExistence type="predicted"/>
<evidence type="ECO:0000313" key="8">
    <source>
        <dbReference type="Proteomes" id="UP000627781"/>
    </source>
</evidence>